<gene>
    <name evidence="2" type="ORF">HKI87_18g87560</name>
</gene>
<keyword evidence="3" id="KW-1185">Reference proteome</keyword>
<proteinExistence type="predicted"/>
<dbReference type="AlphaFoldDB" id="A0AAX4PLC4"/>
<feature type="region of interest" description="Disordered" evidence="1">
    <location>
        <begin position="294"/>
        <end position="315"/>
    </location>
</feature>
<evidence type="ECO:0000313" key="3">
    <source>
        <dbReference type="Proteomes" id="UP001472866"/>
    </source>
</evidence>
<evidence type="ECO:0000256" key="1">
    <source>
        <dbReference type="SAM" id="MobiDB-lite"/>
    </source>
</evidence>
<name>A0AAX4PLC4_9CHLO</name>
<protein>
    <submittedName>
        <fullName evidence="2">Uncharacterized protein</fullName>
    </submittedName>
</protein>
<reference evidence="2 3" key="1">
    <citation type="submission" date="2024-03" db="EMBL/GenBank/DDBJ databases">
        <title>Complete genome sequence of the green alga Chloropicon roscoffensis RCC1871.</title>
        <authorList>
            <person name="Lemieux C."/>
            <person name="Pombert J.-F."/>
            <person name="Otis C."/>
            <person name="Turmel M."/>
        </authorList>
    </citation>
    <scope>NUCLEOTIDE SEQUENCE [LARGE SCALE GENOMIC DNA]</scope>
    <source>
        <strain evidence="2 3">RCC1871</strain>
    </source>
</reference>
<organism evidence="2 3">
    <name type="scientific">Chloropicon roscoffensis</name>
    <dbReference type="NCBI Taxonomy" id="1461544"/>
    <lineage>
        <taxon>Eukaryota</taxon>
        <taxon>Viridiplantae</taxon>
        <taxon>Chlorophyta</taxon>
        <taxon>Chloropicophyceae</taxon>
        <taxon>Chloropicales</taxon>
        <taxon>Chloropicaceae</taxon>
        <taxon>Chloropicon</taxon>
    </lineage>
</organism>
<sequence length="315" mass="35378">MRWRLELMHKKKTDLDKLLSTLRGHRDAPSASRSAALVRNLAGFNVPNKDKGKKFLKDTLSWLESNEDYHVIKGLATENDWEIVVHYSCKFQNPERWKPRDCADDFVELGTQLEAAGGGGALIVTGSKPRKNDSLGLLRQLSSEDRDTPTPALHCAFNPFIEDEDARLREYGRLEEKLATGLCQGVWLQIGTDEDLLVKGLEHIRKLTDRGGRHVRVYGGVFLPSKQLLAQQRFRPWAGVRLGDEYLGSVEGAREITYRILKIFREHSVVPLVESKIYKESQLQELAAFLGEGGAEDGAEGGDDGRPAKTRRMLG</sequence>
<dbReference type="EMBL" id="CP151518">
    <property type="protein sequence ID" value="WZN67184.1"/>
    <property type="molecule type" value="Genomic_DNA"/>
</dbReference>
<dbReference type="Proteomes" id="UP001472866">
    <property type="component" value="Chromosome 18"/>
</dbReference>
<evidence type="ECO:0000313" key="2">
    <source>
        <dbReference type="EMBL" id="WZN67184.1"/>
    </source>
</evidence>
<accession>A0AAX4PLC4</accession>